<sequence>MAAYFGGRGASSRLHDDEIIQVSGDGNDSDIEIFNDSGDEEPFFGSAVFDNLGDDDLPEELAENQRYDQVEDSPAPDQSIPAPTVVAPTTERLSRSGSRPRRWRVTSFEDKQHMYPARAVKSATNPLWKVQPMINQVRNGCYKQERIPGYYSIDEQMIPFTGRCPLRQVVKNKPRPVGLKNYVLTTSDGLMLDFDIYQGAKDNVWQH</sequence>
<keyword evidence="3" id="KW-1185">Reference proteome</keyword>
<accession>A0ABN8IQK0</accession>
<feature type="domain" description="PiggyBac transposable element-derived protein" evidence="1">
    <location>
        <begin position="121"/>
        <end position="204"/>
    </location>
</feature>
<dbReference type="PANTHER" id="PTHR47272">
    <property type="entry name" value="DDE_TNP_1_7 DOMAIN-CONTAINING PROTEIN"/>
    <property type="match status" value="1"/>
</dbReference>
<protein>
    <recommendedName>
        <fullName evidence="1">PiggyBac transposable element-derived protein domain-containing protein</fullName>
    </recommendedName>
</protein>
<dbReference type="Proteomes" id="UP000837857">
    <property type="component" value="Chromosome 3"/>
</dbReference>
<dbReference type="Pfam" id="PF13843">
    <property type="entry name" value="DDE_Tnp_1_7"/>
    <property type="match status" value="1"/>
</dbReference>
<dbReference type="EMBL" id="OW152815">
    <property type="protein sequence ID" value="CAH2063668.1"/>
    <property type="molecule type" value="Genomic_DNA"/>
</dbReference>
<feature type="non-terminal residue" evidence="2">
    <location>
        <position position="1"/>
    </location>
</feature>
<organism evidence="2 3">
    <name type="scientific">Iphiclides podalirius</name>
    <name type="common">scarce swallowtail</name>
    <dbReference type="NCBI Taxonomy" id="110791"/>
    <lineage>
        <taxon>Eukaryota</taxon>
        <taxon>Metazoa</taxon>
        <taxon>Ecdysozoa</taxon>
        <taxon>Arthropoda</taxon>
        <taxon>Hexapoda</taxon>
        <taxon>Insecta</taxon>
        <taxon>Pterygota</taxon>
        <taxon>Neoptera</taxon>
        <taxon>Endopterygota</taxon>
        <taxon>Lepidoptera</taxon>
        <taxon>Glossata</taxon>
        <taxon>Ditrysia</taxon>
        <taxon>Papilionoidea</taxon>
        <taxon>Papilionidae</taxon>
        <taxon>Papilioninae</taxon>
        <taxon>Iphiclides</taxon>
    </lineage>
</organism>
<evidence type="ECO:0000259" key="1">
    <source>
        <dbReference type="Pfam" id="PF13843"/>
    </source>
</evidence>
<reference evidence="2" key="1">
    <citation type="submission" date="2022-03" db="EMBL/GenBank/DDBJ databases">
        <authorList>
            <person name="Martin H S."/>
        </authorList>
    </citation>
    <scope>NUCLEOTIDE SEQUENCE</scope>
</reference>
<evidence type="ECO:0000313" key="2">
    <source>
        <dbReference type="EMBL" id="CAH2063668.1"/>
    </source>
</evidence>
<dbReference type="InterPro" id="IPR029526">
    <property type="entry name" value="PGBD"/>
</dbReference>
<proteinExistence type="predicted"/>
<name>A0ABN8IQK0_9NEOP</name>
<evidence type="ECO:0000313" key="3">
    <source>
        <dbReference type="Proteomes" id="UP000837857"/>
    </source>
</evidence>
<gene>
    <name evidence="2" type="ORF">IPOD504_LOCUS12622</name>
</gene>